<dbReference type="EMBL" id="AP021861">
    <property type="protein sequence ID" value="BBO32891.1"/>
    <property type="molecule type" value="Genomic_DNA"/>
</dbReference>
<dbReference type="Gene3D" id="2.20.110.10">
    <property type="entry name" value="Histone H3 K4-specific methyltransferase SET7/9 N-terminal domain"/>
    <property type="match status" value="1"/>
</dbReference>
<gene>
    <name evidence="1" type="ORF">PLANPX_2503</name>
</gene>
<reference evidence="2" key="1">
    <citation type="submission" date="2019-10" db="EMBL/GenBank/DDBJ databases">
        <title>Lacipirellula parvula gen. nov., sp. nov., representing a lineage of planctomycetes widespread in freshwater anoxic habitats, and description of the family Lacipirellulaceae.</title>
        <authorList>
            <person name="Dedysh S.N."/>
            <person name="Kulichevskaya I.S."/>
            <person name="Beletsky A.V."/>
            <person name="Rakitin A.L."/>
            <person name="Mardanov A.V."/>
            <person name="Ivanova A.A."/>
            <person name="Saltykova V.X."/>
            <person name="Rijpstra W.I.C."/>
            <person name="Sinninghe Damste J.S."/>
            <person name="Ravin N.V."/>
        </authorList>
    </citation>
    <scope>NUCLEOTIDE SEQUENCE [LARGE SCALE GENOMIC DNA]</scope>
    <source>
        <strain evidence="2">PX69</strain>
    </source>
</reference>
<dbReference type="AlphaFoldDB" id="A0A5K7XDI0"/>
<sequence>MQVFYDQLEYSNDHIYLFNGLRFTGTAVEFYANGTLLSELHFEAGLQHGITREYHPAGTNKLEVPYVHGLRHGIEREWHDDGTVYREMEFAYDVLMNSRTLTRDGTLLEEFHRGPNDALTTLVGEKKRRDVSG</sequence>
<keyword evidence="2" id="KW-1185">Reference proteome</keyword>
<dbReference type="KEGG" id="lpav:PLANPX_2503"/>
<dbReference type="Proteomes" id="UP000326837">
    <property type="component" value="Chromosome"/>
</dbReference>
<evidence type="ECO:0000313" key="1">
    <source>
        <dbReference type="EMBL" id="BBO32891.1"/>
    </source>
</evidence>
<accession>A0A5K7XDI0</accession>
<name>A0A5K7XDI0_9BACT</name>
<evidence type="ECO:0008006" key="3">
    <source>
        <dbReference type="Google" id="ProtNLM"/>
    </source>
</evidence>
<evidence type="ECO:0000313" key="2">
    <source>
        <dbReference type="Proteomes" id="UP000326837"/>
    </source>
</evidence>
<organism evidence="1 2">
    <name type="scientific">Lacipirellula parvula</name>
    <dbReference type="NCBI Taxonomy" id="2650471"/>
    <lineage>
        <taxon>Bacteria</taxon>
        <taxon>Pseudomonadati</taxon>
        <taxon>Planctomycetota</taxon>
        <taxon>Planctomycetia</taxon>
        <taxon>Pirellulales</taxon>
        <taxon>Lacipirellulaceae</taxon>
        <taxon>Lacipirellula</taxon>
    </lineage>
</organism>
<dbReference type="Pfam" id="PF07661">
    <property type="entry name" value="MORN_2"/>
    <property type="match status" value="2"/>
</dbReference>
<proteinExistence type="predicted"/>
<dbReference type="InterPro" id="IPR011652">
    <property type="entry name" value="MORN_2"/>
</dbReference>
<protein>
    <recommendedName>
        <fullName evidence="3">Phophatidylinositol-4-phosphate 5-kinase</fullName>
    </recommendedName>
</protein>
<dbReference type="SUPFAM" id="SSF82185">
    <property type="entry name" value="Histone H3 K4-specific methyltransferase SET7/9 N-terminal domain"/>
    <property type="match status" value="1"/>
</dbReference>